<evidence type="ECO:0000256" key="4">
    <source>
        <dbReference type="ARBA" id="ARBA00023134"/>
    </source>
</evidence>
<dbReference type="PANTHER" id="PTHR43261">
    <property type="entry name" value="TRANSLATION ELONGATION FACTOR G-RELATED"/>
    <property type="match status" value="1"/>
</dbReference>
<dbReference type="InterPro" id="IPR027417">
    <property type="entry name" value="P-loop_NTPase"/>
</dbReference>
<keyword evidence="3" id="KW-0496">Mitochondrion</keyword>
<evidence type="ECO:0000313" key="7">
    <source>
        <dbReference type="Proteomes" id="UP001209878"/>
    </source>
</evidence>
<dbReference type="SMART" id="SM00838">
    <property type="entry name" value="EFG_C"/>
    <property type="match status" value="1"/>
</dbReference>
<proteinExistence type="predicted"/>
<accession>A0AAD9P9F3</accession>
<dbReference type="PANTHER" id="PTHR43261:SF1">
    <property type="entry name" value="RIBOSOME-RELEASING FACTOR 2, MITOCHONDRIAL"/>
    <property type="match status" value="1"/>
</dbReference>
<dbReference type="InterPro" id="IPR035647">
    <property type="entry name" value="EFG_III/V"/>
</dbReference>
<dbReference type="CDD" id="cd04088">
    <property type="entry name" value="EFG_mtEFG_II"/>
    <property type="match status" value="1"/>
</dbReference>
<dbReference type="GO" id="GO:0003924">
    <property type="term" value="F:GTPase activity"/>
    <property type="evidence" value="ECO:0007669"/>
    <property type="project" value="InterPro"/>
</dbReference>
<evidence type="ECO:0000313" key="6">
    <source>
        <dbReference type="EMBL" id="KAK2190371.1"/>
    </source>
</evidence>
<dbReference type="EMBL" id="JAODUO010000081">
    <property type="protein sequence ID" value="KAK2190371.1"/>
    <property type="molecule type" value="Genomic_DNA"/>
</dbReference>
<dbReference type="Gene3D" id="2.40.30.10">
    <property type="entry name" value="Translation factors"/>
    <property type="match status" value="1"/>
</dbReference>
<dbReference type="InterPro" id="IPR009000">
    <property type="entry name" value="Transl_B-barrel_sf"/>
</dbReference>
<dbReference type="InterPro" id="IPR009022">
    <property type="entry name" value="EFG_III"/>
</dbReference>
<dbReference type="GO" id="GO:0005525">
    <property type="term" value="F:GTP binding"/>
    <property type="evidence" value="ECO:0007669"/>
    <property type="project" value="UniProtKB-KW"/>
</dbReference>
<sequence>MIVFHAGSTLRVCTRCLQRLQLFSASCQTTQIENWLWLSSVRLQHSQHSPSTKHISDRKDVDIQKIRNIGIMAHIDAGKTTTTERMLYYSGLIRSIGDVDDGNTVMDYMEQERNRGITITSAAITFLWNKYKINLIDTPGHVDFTLEVERSLRVLDGAVTVLDASAGVEAQTVTVWHQADRYNVPRIVYLNKMDKLGANFHESVRSLEDKLGAVPYVIQLPIGSESDFTGVIDLLSMEKLIWPRGGDSDGRSYDRVPLDRQQDEISFKTASEARMLLVEQLANVDSNIGELFLSDSEIREQDLHRALRGVTLRCVGVPVLCGSSFKNKGVQPLLDAVLRYLPDPTQRTHRFVNYYKNNLCALAFKIIHDKQRGPLTFLRMYTGDIKTGGTVYNVTRDCTEKVTRLLQVSADELTDLRVASAGNIVAVAGLRQTITGDTLVASHQVANAAQKAYHADHPTTDGTTDMPDDSTPVLAGVTLPDPVFFCAIEPVSMSQQRALDDALDCLMKEDPSLRVTHNSDTGQVVLAGMGELHLEVIQDRLLKEYGLEVDLGHLQIAYKESILESVTEKHTLDKTIADQRHLVTIVLSVHPSPGEELQKHIEIAHDSDLSKTRIRRQHLQGINGGLHSGLSRGSLLGYPLMDVRVELHEFQTRHGTSLPMITACTAECIYKALQRAAPVLLEPIMQLEITTDESRLGVVLTDLSQRRSQIENIAARQRYRIISAKTPLAEMVGYATRLRTITSGMAHFSMELANYEQMSEQELREVTKQLTGFTGP</sequence>
<evidence type="ECO:0000256" key="1">
    <source>
        <dbReference type="ARBA" id="ARBA00022741"/>
    </source>
</evidence>
<dbReference type="SMART" id="SM00889">
    <property type="entry name" value="EFG_IV"/>
    <property type="match status" value="1"/>
</dbReference>
<dbReference type="CDD" id="cd16262">
    <property type="entry name" value="EFG_III"/>
    <property type="match status" value="1"/>
</dbReference>
<dbReference type="NCBIfam" id="TIGR00231">
    <property type="entry name" value="small_GTP"/>
    <property type="match status" value="1"/>
</dbReference>
<comment type="caution">
    <text evidence="6">The sequence shown here is derived from an EMBL/GenBank/DDBJ whole genome shotgun (WGS) entry which is preliminary data.</text>
</comment>
<dbReference type="GO" id="GO:0005759">
    <property type="term" value="C:mitochondrial matrix"/>
    <property type="evidence" value="ECO:0007669"/>
    <property type="project" value="UniProtKB-ARBA"/>
</dbReference>
<dbReference type="InterPro" id="IPR005517">
    <property type="entry name" value="Transl_elong_EFG/EF2_IV"/>
</dbReference>
<dbReference type="PROSITE" id="PS51722">
    <property type="entry name" value="G_TR_2"/>
    <property type="match status" value="1"/>
</dbReference>
<evidence type="ECO:0000256" key="3">
    <source>
        <dbReference type="ARBA" id="ARBA00023128"/>
    </source>
</evidence>
<dbReference type="Pfam" id="PF22042">
    <property type="entry name" value="EF-G_D2"/>
    <property type="match status" value="1"/>
</dbReference>
<dbReference type="InterPro" id="IPR035649">
    <property type="entry name" value="EFG_V"/>
</dbReference>
<dbReference type="GO" id="GO:0032790">
    <property type="term" value="P:ribosome disassembly"/>
    <property type="evidence" value="ECO:0007669"/>
    <property type="project" value="TreeGrafter"/>
</dbReference>
<dbReference type="Gene3D" id="3.30.70.240">
    <property type="match status" value="1"/>
</dbReference>
<protein>
    <recommendedName>
        <fullName evidence="5">Tr-type G domain-containing protein</fullName>
    </recommendedName>
</protein>
<keyword evidence="1" id="KW-0547">Nucleotide-binding</keyword>
<dbReference type="SUPFAM" id="SSF52540">
    <property type="entry name" value="P-loop containing nucleoside triphosphate hydrolases"/>
    <property type="match status" value="1"/>
</dbReference>
<dbReference type="Pfam" id="PF00009">
    <property type="entry name" value="GTP_EFTU"/>
    <property type="match status" value="1"/>
</dbReference>
<dbReference type="InterPro" id="IPR014721">
    <property type="entry name" value="Ribsml_uS5_D2-typ_fold_subgr"/>
</dbReference>
<dbReference type="Pfam" id="PF03764">
    <property type="entry name" value="EFG_IV"/>
    <property type="match status" value="1"/>
</dbReference>
<dbReference type="InterPro" id="IPR041095">
    <property type="entry name" value="EFG_II"/>
</dbReference>
<dbReference type="SUPFAM" id="SSF54211">
    <property type="entry name" value="Ribosomal protein S5 domain 2-like"/>
    <property type="match status" value="1"/>
</dbReference>
<dbReference type="PROSITE" id="PS00301">
    <property type="entry name" value="G_TR_1"/>
    <property type="match status" value="1"/>
</dbReference>
<dbReference type="Proteomes" id="UP001209878">
    <property type="component" value="Unassembled WGS sequence"/>
</dbReference>
<keyword evidence="4" id="KW-0342">GTP-binding</keyword>
<dbReference type="InterPro" id="IPR020568">
    <property type="entry name" value="Ribosomal_Su5_D2-typ_SF"/>
</dbReference>
<feature type="domain" description="Tr-type G" evidence="5">
    <location>
        <begin position="64"/>
        <end position="345"/>
    </location>
</feature>
<dbReference type="Gene3D" id="3.30.70.870">
    <property type="entry name" value="Elongation Factor G (Translational Gtpase), domain 3"/>
    <property type="match status" value="1"/>
</dbReference>
<dbReference type="InterPro" id="IPR000795">
    <property type="entry name" value="T_Tr_GTP-bd_dom"/>
</dbReference>
<dbReference type="PRINTS" id="PR00315">
    <property type="entry name" value="ELONGATNFCT"/>
</dbReference>
<dbReference type="AlphaFoldDB" id="A0AAD9P9F3"/>
<dbReference type="Pfam" id="PF14492">
    <property type="entry name" value="EFG_III"/>
    <property type="match status" value="1"/>
</dbReference>
<dbReference type="SUPFAM" id="SSF54980">
    <property type="entry name" value="EF-G C-terminal domain-like"/>
    <property type="match status" value="2"/>
</dbReference>
<dbReference type="InterPro" id="IPR005225">
    <property type="entry name" value="Small_GTP-bd"/>
</dbReference>
<keyword evidence="2" id="KW-0648">Protein biosynthesis</keyword>
<dbReference type="GO" id="GO:0032543">
    <property type="term" value="P:mitochondrial translation"/>
    <property type="evidence" value="ECO:0007669"/>
    <property type="project" value="TreeGrafter"/>
</dbReference>
<dbReference type="FunFam" id="3.40.50.300:FF:000514">
    <property type="entry name" value="Ribosome-releasing factor 2, mitochondrial"/>
    <property type="match status" value="1"/>
</dbReference>
<reference evidence="6" key="1">
    <citation type="journal article" date="2023" name="Mol. Biol. Evol.">
        <title>Third-Generation Sequencing Reveals the Adaptive Role of the Epigenome in Three Deep-Sea Polychaetes.</title>
        <authorList>
            <person name="Perez M."/>
            <person name="Aroh O."/>
            <person name="Sun Y."/>
            <person name="Lan Y."/>
            <person name="Juniper S.K."/>
            <person name="Young C.R."/>
            <person name="Angers B."/>
            <person name="Qian P.Y."/>
        </authorList>
    </citation>
    <scope>NUCLEOTIDE SEQUENCE</scope>
    <source>
        <strain evidence="6">R07B-5</strain>
    </source>
</reference>
<dbReference type="SUPFAM" id="SSF50447">
    <property type="entry name" value="Translation proteins"/>
    <property type="match status" value="1"/>
</dbReference>
<dbReference type="InterPro" id="IPR031157">
    <property type="entry name" value="G_TR_CS"/>
</dbReference>
<dbReference type="CDD" id="cd03713">
    <property type="entry name" value="EFG_mtEFG_C"/>
    <property type="match status" value="1"/>
</dbReference>
<dbReference type="InterPro" id="IPR000640">
    <property type="entry name" value="EFG_V-like"/>
</dbReference>
<name>A0AAD9P9F3_RIDPI</name>
<dbReference type="FunFam" id="3.30.70.240:FF:000001">
    <property type="entry name" value="Elongation factor G"/>
    <property type="match status" value="1"/>
</dbReference>
<gene>
    <name evidence="6" type="ORF">NP493_82g01026</name>
</gene>
<dbReference type="InterPro" id="IPR053905">
    <property type="entry name" value="EF-G-like_DII"/>
</dbReference>
<evidence type="ECO:0000259" key="5">
    <source>
        <dbReference type="PROSITE" id="PS51722"/>
    </source>
</evidence>
<dbReference type="FunFam" id="3.30.230.10:FF:000033">
    <property type="entry name" value="Ribosome-releasing factor 2, mitochondrial"/>
    <property type="match status" value="1"/>
</dbReference>
<dbReference type="Gene3D" id="3.30.230.10">
    <property type="match status" value="1"/>
</dbReference>
<keyword evidence="7" id="KW-1185">Reference proteome</keyword>
<evidence type="ECO:0000256" key="2">
    <source>
        <dbReference type="ARBA" id="ARBA00022917"/>
    </source>
</evidence>
<dbReference type="Pfam" id="PF00679">
    <property type="entry name" value="EFG_C"/>
    <property type="match status" value="1"/>
</dbReference>
<dbReference type="Gene3D" id="3.40.50.300">
    <property type="entry name" value="P-loop containing nucleotide triphosphate hydrolases"/>
    <property type="match status" value="1"/>
</dbReference>
<dbReference type="CDD" id="cd01886">
    <property type="entry name" value="EF-G"/>
    <property type="match status" value="1"/>
</dbReference>
<organism evidence="6 7">
    <name type="scientific">Ridgeia piscesae</name>
    <name type="common">Tubeworm</name>
    <dbReference type="NCBI Taxonomy" id="27915"/>
    <lineage>
        <taxon>Eukaryota</taxon>
        <taxon>Metazoa</taxon>
        <taxon>Spiralia</taxon>
        <taxon>Lophotrochozoa</taxon>
        <taxon>Annelida</taxon>
        <taxon>Polychaeta</taxon>
        <taxon>Sedentaria</taxon>
        <taxon>Canalipalpata</taxon>
        <taxon>Sabellida</taxon>
        <taxon>Siboglinidae</taxon>
        <taxon>Ridgeia</taxon>
    </lineage>
</organism>